<reference evidence="1 2" key="1">
    <citation type="submission" date="2014-11" db="EMBL/GenBank/DDBJ databases">
        <title>Complete genome sequence of Pseudomonas putida S12 including megaplasmid pTTS12.</title>
        <authorList>
            <person name="Kuepper J."/>
            <person name="Ruijssenaars H.J."/>
            <person name="Blank L.M."/>
            <person name="de Winde J.H."/>
            <person name="Wierckx N."/>
        </authorList>
    </citation>
    <scope>NUCLEOTIDE SEQUENCE [LARGE SCALE GENOMIC DNA]</scope>
    <source>
        <strain evidence="1 2">S12</strain>
    </source>
</reference>
<dbReference type="Proteomes" id="UP000017753">
    <property type="component" value="Chromosome"/>
</dbReference>
<proteinExistence type="predicted"/>
<sequence length="89" mass="10526">MEIRLKRSDERSVFPALLSVKTRASAREWFRPWCFGRRKSLGDPVVSTLERPGHRRRQFLSTAVRVYLFEQEHAFFPVDTQEKLSGVFK</sequence>
<organism evidence="1 2">
    <name type="scientific">Pseudomonas putida S12</name>
    <dbReference type="NCBI Taxonomy" id="1215087"/>
    <lineage>
        <taxon>Bacteria</taxon>
        <taxon>Pseudomonadati</taxon>
        <taxon>Pseudomonadota</taxon>
        <taxon>Gammaproteobacteria</taxon>
        <taxon>Pseudomonadales</taxon>
        <taxon>Pseudomonadaceae</taxon>
        <taxon>Pseudomonas</taxon>
    </lineage>
</organism>
<evidence type="ECO:0000313" key="1">
    <source>
        <dbReference type="EMBL" id="AJA16170.1"/>
    </source>
</evidence>
<reference evidence="1 2" key="2">
    <citation type="submission" date="2014-11" db="EMBL/GenBank/DDBJ databases">
        <title>Draft genome sequence of the solvent-tolerant Pseudomonas putida S12 including megaplasmid pTTS12.</title>
        <authorList>
            <person name="Wierckx N."/>
            <person name="Nijkamp J."/>
            <person name="Ballerstedt H."/>
            <person name="Siezen R.J."/>
            <person name="Wels M."/>
            <person name="de Ridder D."/>
            <person name="de Winde J.H."/>
            <person name="Ruijssenaars H.J."/>
        </authorList>
    </citation>
    <scope>NUCLEOTIDE SEQUENCE [LARGE SCALE GENOMIC DNA]</scope>
    <source>
        <strain evidence="1 2">S12</strain>
    </source>
</reference>
<accession>A0AA34RZ15</accession>
<gene>
    <name evidence="1" type="ORF">RPPX_23505</name>
</gene>
<name>A0AA34RZ15_PSEPU</name>
<dbReference type="EMBL" id="CP009974">
    <property type="protein sequence ID" value="AJA16170.1"/>
    <property type="molecule type" value="Genomic_DNA"/>
</dbReference>
<dbReference type="AlphaFoldDB" id="A0AA34RZ15"/>
<evidence type="ECO:0000313" key="2">
    <source>
        <dbReference type="Proteomes" id="UP000017753"/>
    </source>
</evidence>
<protein>
    <submittedName>
        <fullName evidence="1">Uncharacterized protein</fullName>
    </submittedName>
</protein>